<reference evidence="1 2" key="1">
    <citation type="submission" date="2019-06" db="EMBL/GenBank/DDBJ databases">
        <authorList>
            <person name="Li M."/>
        </authorList>
    </citation>
    <scope>NUCLEOTIDE SEQUENCE [LARGE SCALE GENOMIC DNA]</scope>
    <source>
        <strain evidence="1 2">BGMRC2036</strain>
    </source>
</reference>
<dbReference type="Proteomes" id="UP000318801">
    <property type="component" value="Unassembled WGS sequence"/>
</dbReference>
<sequence>MMERSKTRGHVDSLEAALHFAQADVKLLGDDFLAYLLGLAIAYTRDNRTRLLSEGTARRAVQTEGAATTSL</sequence>
<organism evidence="1 2">
    <name type="scientific">Martelella alba</name>
    <dbReference type="NCBI Taxonomy" id="2590451"/>
    <lineage>
        <taxon>Bacteria</taxon>
        <taxon>Pseudomonadati</taxon>
        <taxon>Pseudomonadota</taxon>
        <taxon>Alphaproteobacteria</taxon>
        <taxon>Hyphomicrobiales</taxon>
        <taxon>Aurantimonadaceae</taxon>
        <taxon>Martelella</taxon>
    </lineage>
</organism>
<protein>
    <submittedName>
        <fullName evidence="1">Uncharacterized protein</fullName>
    </submittedName>
</protein>
<dbReference type="EMBL" id="VHLG01000018">
    <property type="protein sequence ID" value="TPW27361.1"/>
    <property type="molecule type" value="Genomic_DNA"/>
</dbReference>
<evidence type="ECO:0000313" key="1">
    <source>
        <dbReference type="EMBL" id="TPW27361.1"/>
    </source>
</evidence>
<accession>A0A506U261</accession>
<dbReference type="OrthoDB" id="9804559at2"/>
<dbReference type="AlphaFoldDB" id="A0A506U261"/>
<comment type="caution">
    <text evidence="1">The sequence shown here is derived from an EMBL/GenBank/DDBJ whole genome shotgun (WGS) entry which is preliminary data.</text>
</comment>
<keyword evidence="2" id="KW-1185">Reference proteome</keyword>
<gene>
    <name evidence="1" type="ORF">FJU08_20350</name>
</gene>
<name>A0A506U261_9HYPH</name>
<proteinExistence type="predicted"/>
<evidence type="ECO:0000313" key="2">
    <source>
        <dbReference type="Proteomes" id="UP000318801"/>
    </source>
</evidence>